<dbReference type="Pfam" id="PF13483">
    <property type="entry name" value="Lactamase_B_3"/>
    <property type="match status" value="1"/>
</dbReference>
<dbReference type="InterPro" id="IPR050114">
    <property type="entry name" value="UPF0173_UPF0282_UlaG_hydrolase"/>
</dbReference>
<sequence>MTDAVTFMGQQSWLVEVAGARILVDPVLDTSFGHSSALRFEIHPARRIDMDLMPRVDAVIVTNEHLDHFHLPSLRRLPADVPVVMHRLMPEVCVDQLRELGREVHLLGHAEPMKIGGAEVLFLQGDKDVPVWESRVTSLYVRPAGAPGGVFIQSDTAVSHRTPADCTPEVFIATHNAQVPPAGELGAFDNLLPVPAADAPEVTGLELLSALLNDTAELLPSVRLFALSGGGYTQLPRKQGEFLWNDFGALERVANALSIDKKVLGLAPGESAAYGRAPVDRERVPWITPVAPSLPVESSDRQARADVDLSAPLPPLFERGVDEADMRLILEELAGLAPLLMLSPLGRNLVNTHTYLGRRVGPSRFAVHLRGTPRGDEVHALDLNSASFRVQPGGLRDALFSIPSGIDVNCADLLAVLRGEIHIWELAVSRLRQWYVGDRMESPVAFLYGALSEQVRPDLAARLYRALRD</sequence>
<keyword evidence="3" id="KW-1185">Reference proteome</keyword>
<evidence type="ECO:0000313" key="2">
    <source>
        <dbReference type="EMBL" id="MFJ2825635.1"/>
    </source>
</evidence>
<dbReference type="PANTHER" id="PTHR43546:SF9">
    <property type="entry name" value="L-ASCORBATE-6-PHOSPHATE LACTONASE ULAG-RELATED"/>
    <property type="match status" value="1"/>
</dbReference>
<evidence type="ECO:0000256" key="1">
    <source>
        <dbReference type="ARBA" id="ARBA00022801"/>
    </source>
</evidence>
<reference evidence="2 3" key="1">
    <citation type="submission" date="2024-10" db="EMBL/GenBank/DDBJ databases">
        <title>The Natural Products Discovery Center: Release of the First 8490 Sequenced Strains for Exploring Actinobacteria Biosynthetic Diversity.</title>
        <authorList>
            <person name="Kalkreuter E."/>
            <person name="Kautsar S.A."/>
            <person name="Yang D."/>
            <person name="Bader C.D."/>
            <person name="Teijaro C.N."/>
            <person name="Fluegel L."/>
            <person name="Davis C.M."/>
            <person name="Simpson J.R."/>
            <person name="Lauterbach L."/>
            <person name="Steele A.D."/>
            <person name="Gui C."/>
            <person name="Meng S."/>
            <person name="Li G."/>
            <person name="Viehrig K."/>
            <person name="Ye F."/>
            <person name="Su P."/>
            <person name="Kiefer A.F."/>
            <person name="Nichols A."/>
            <person name="Cepeda A.J."/>
            <person name="Yan W."/>
            <person name="Fan B."/>
            <person name="Jiang Y."/>
            <person name="Adhikari A."/>
            <person name="Zheng C.-J."/>
            <person name="Schuster L."/>
            <person name="Cowan T.M."/>
            <person name="Smanski M.J."/>
            <person name="Chevrette M.G."/>
            <person name="De Carvalho L.P.S."/>
            <person name="Shen B."/>
        </authorList>
    </citation>
    <scope>NUCLEOTIDE SEQUENCE [LARGE SCALE GENOMIC DNA]</scope>
    <source>
        <strain evidence="2 3">NPDC087220</strain>
    </source>
</reference>
<dbReference type="PANTHER" id="PTHR43546">
    <property type="entry name" value="UPF0173 METAL-DEPENDENT HYDROLASE MJ1163-RELATED"/>
    <property type="match status" value="1"/>
</dbReference>
<evidence type="ECO:0000313" key="3">
    <source>
        <dbReference type="Proteomes" id="UP001617351"/>
    </source>
</evidence>
<dbReference type="RefSeq" id="WP_402387206.1">
    <property type="nucleotide sequence ID" value="NZ_JBIUYY010000019.1"/>
</dbReference>
<dbReference type="Proteomes" id="UP001617351">
    <property type="component" value="Unassembled WGS sequence"/>
</dbReference>
<protein>
    <submittedName>
        <fullName evidence="2">MBL fold metallo-hydrolase</fullName>
    </submittedName>
</protein>
<name>A0ABW8EQV5_STRT5</name>
<dbReference type="Gene3D" id="3.60.15.10">
    <property type="entry name" value="Ribonuclease Z/Hydroxyacylglutathione hydrolase-like"/>
    <property type="match status" value="1"/>
</dbReference>
<dbReference type="InterPro" id="IPR036866">
    <property type="entry name" value="RibonucZ/Hydroxyglut_hydro"/>
</dbReference>
<gene>
    <name evidence="2" type="ORF">ACIO7M_31655</name>
</gene>
<organism evidence="2 3">
    <name type="scientific">Streptomyces toxytricini</name>
    <name type="common">Actinomyces toxytricini</name>
    <dbReference type="NCBI Taxonomy" id="67369"/>
    <lineage>
        <taxon>Bacteria</taxon>
        <taxon>Bacillati</taxon>
        <taxon>Actinomycetota</taxon>
        <taxon>Actinomycetes</taxon>
        <taxon>Kitasatosporales</taxon>
        <taxon>Streptomycetaceae</taxon>
        <taxon>Streptomyces</taxon>
    </lineage>
</organism>
<dbReference type="SUPFAM" id="SSF56281">
    <property type="entry name" value="Metallo-hydrolase/oxidoreductase"/>
    <property type="match status" value="1"/>
</dbReference>
<dbReference type="EMBL" id="JBIUYY010000019">
    <property type="protein sequence ID" value="MFJ2825635.1"/>
    <property type="molecule type" value="Genomic_DNA"/>
</dbReference>
<keyword evidence="1" id="KW-0378">Hydrolase</keyword>
<proteinExistence type="predicted"/>
<comment type="caution">
    <text evidence="2">The sequence shown here is derived from an EMBL/GenBank/DDBJ whole genome shotgun (WGS) entry which is preliminary data.</text>
</comment>
<accession>A0ABW8EQV5</accession>